<keyword evidence="1" id="KW-0472">Membrane</keyword>
<comment type="caution">
    <text evidence="2">The sequence shown here is derived from an EMBL/GenBank/DDBJ whole genome shotgun (WGS) entry which is preliminary data.</text>
</comment>
<evidence type="ECO:0000256" key="1">
    <source>
        <dbReference type="SAM" id="Phobius"/>
    </source>
</evidence>
<dbReference type="AlphaFoldDB" id="A0A0J8GT18"/>
<sequence length="78" mass="9082">MDYYSHQYFESSFGCKPTCFEEQEQVTVLYRDGNAKDPRISDFMSLWLPSLLLLGIGTSFIVVSFFQIKRLRGSIEMN</sequence>
<keyword evidence="1" id="KW-1133">Transmembrane helix</keyword>
<keyword evidence="3" id="KW-1185">Reference proteome</keyword>
<organism evidence="2 3">
    <name type="scientific">Catenovulum maritimum</name>
    <dbReference type="NCBI Taxonomy" id="1513271"/>
    <lineage>
        <taxon>Bacteria</taxon>
        <taxon>Pseudomonadati</taxon>
        <taxon>Pseudomonadota</taxon>
        <taxon>Gammaproteobacteria</taxon>
        <taxon>Alteromonadales</taxon>
        <taxon>Alteromonadaceae</taxon>
        <taxon>Catenovulum</taxon>
    </lineage>
</organism>
<evidence type="ECO:0000313" key="3">
    <source>
        <dbReference type="Proteomes" id="UP000037600"/>
    </source>
</evidence>
<dbReference type="STRING" id="1513271.XM47_14140"/>
<feature type="transmembrane region" description="Helical" evidence="1">
    <location>
        <begin position="46"/>
        <end position="68"/>
    </location>
</feature>
<proteinExistence type="predicted"/>
<dbReference type="Proteomes" id="UP000037600">
    <property type="component" value="Unassembled WGS sequence"/>
</dbReference>
<gene>
    <name evidence="2" type="ORF">XM47_14140</name>
</gene>
<name>A0A0J8GT18_9ALTE</name>
<dbReference type="EMBL" id="LAZL01000024">
    <property type="protein sequence ID" value="KMT64434.1"/>
    <property type="molecule type" value="Genomic_DNA"/>
</dbReference>
<accession>A0A0J8GT18</accession>
<evidence type="ECO:0000313" key="2">
    <source>
        <dbReference type="EMBL" id="KMT64434.1"/>
    </source>
</evidence>
<keyword evidence="1" id="KW-0812">Transmembrane</keyword>
<reference evidence="2 3" key="1">
    <citation type="submission" date="2015-04" db="EMBL/GenBank/DDBJ databases">
        <title>Draft Genome Sequence of the Novel Agar-Digesting Marine Bacterium Q1.</title>
        <authorList>
            <person name="Li Y."/>
            <person name="Li D."/>
            <person name="Chen G."/>
            <person name="Du Z."/>
        </authorList>
    </citation>
    <scope>NUCLEOTIDE SEQUENCE [LARGE SCALE GENOMIC DNA]</scope>
    <source>
        <strain evidence="2 3">Q1</strain>
    </source>
</reference>
<protein>
    <submittedName>
        <fullName evidence="2">Uncharacterized protein</fullName>
    </submittedName>
</protein>